<evidence type="ECO:0000256" key="5">
    <source>
        <dbReference type="ARBA" id="ARBA00022475"/>
    </source>
</evidence>
<dbReference type="InterPro" id="IPR050597">
    <property type="entry name" value="Cytochrome_c_Oxidase_Subunit"/>
</dbReference>
<evidence type="ECO:0000259" key="18">
    <source>
        <dbReference type="PROSITE" id="PS51007"/>
    </source>
</evidence>
<feature type="domain" description="Cytochrome c" evidence="18">
    <location>
        <begin position="146"/>
        <end position="224"/>
    </location>
</feature>
<dbReference type="EC" id="7.1.1.8" evidence="2 17"/>
<dbReference type="Proteomes" id="UP000035425">
    <property type="component" value="Unassembled WGS sequence"/>
</dbReference>
<evidence type="ECO:0000256" key="14">
    <source>
        <dbReference type="ARBA" id="ARBA00023004"/>
    </source>
</evidence>
<dbReference type="PIRSF" id="PIRSF000007">
    <property type="entry name" value="Ubiq_cycred_cyc"/>
    <property type="match status" value="1"/>
</dbReference>
<evidence type="ECO:0000256" key="9">
    <source>
        <dbReference type="ARBA" id="ARBA00022723"/>
    </source>
</evidence>
<evidence type="ECO:0000256" key="11">
    <source>
        <dbReference type="ARBA" id="ARBA00022967"/>
    </source>
</evidence>
<dbReference type="SUPFAM" id="SSF46626">
    <property type="entry name" value="Cytochrome c"/>
    <property type="match status" value="2"/>
</dbReference>
<dbReference type="Gene3D" id="1.10.760.10">
    <property type="entry name" value="Cytochrome c-like domain"/>
    <property type="match status" value="2"/>
</dbReference>
<comment type="caution">
    <text evidence="19">The sequence shown here is derived from an EMBL/GenBank/DDBJ whole genome shotgun (WGS) entry which is preliminary data.</text>
</comment>
<dbReference type="Pfam" id="PF00034">
    <property type="entry name" value="Cytochrom_C"/>
    <property type="match status" value="1"/>
</dbReference>
<dbReference type="InterPro" id="IPR036909">
    <property type="entry name" value="Cyt_c-like_dom_sf"/>
</dbReference>
<keyword evidence="8 17" id="KW-0812">Transmembrane</keyword>
<comment type="subcellular location">
    <subcellularLocation>
        <location evidence="1 17">Cell membrane</location>
        <topology evidence="1 17">Multi-pass membrane protein</topology>
    </subcellularLocation>
</comment>
<keyword evidence="10" id="KW-0677">Repeat</keyword>
<keyword evidence="13 17" id="KW-1133">Transmembrane helix</keyword>
<evidence type="ECO:0000256" key="15">
    <source>
        <dbReference type="ARBA" id="ARBA00023136"/>
    </source>
</evidence>
<dbReference type="PANTHER" id="PTHR33751">
    <property type="entry name" value="CBB3-TYPE CYTOCHROME C OXIDASE SUBUNIT FIXP"/>
    <property type="match status" value="1"/>
</dbReference>
<evidence type="ECO:0000256" key="12">
    <source>
        <dbReference type="ARBA" id="ARBA00022982"/>
    </source>
</evidence>
<feature type="transmembrane region" description="Helical" evidence="17">
    <location>
        <begin position="244"/>
        <end position="263"/>
    </location>
</feature>
<keyword evidence="6 17" id="KW-0349">Heme</keyword>
<dbReference type="InterPro" id="IPR009056">
    <property type="entry name" value="Cyt_c-like_dom"/>
</dbReference>
<proteinExistence type="predicted"/>
<evidence type="ECO:0000256" key="17">
    <source>
        <dbReference type="PIRNR" id="PIRNR000007"/>
    </source>
</evidence>
<dbReference type="Pfam" id="PF13442">
    <property type="entry name" value="Cytochrome_CBB3"/>
    <property type="match status" value="1"/>
</dbReference>
<evidence type="ECO:0000256" key="2">
    <source>
        <dbReference type="ARBA" id="ARBA00012951"/>
    </source>
</evidence>
<organism evidence="19 20">
    <name type="scientific">Protofrankia coriariae</name>
    <dbReference type="NCBI Taxonomy" id="1562887"/>
    <lineage>
        <taxon>Bacteria</taxon>
        <taxon>Bacillati</taxon>
        <taxon>Actinomycetota</taxon>
        <taxon>Actinomycetes</taxon>
        <taxon>Frankiales</taxon>
        <taxon>Frankiaceae</taxon>
        <taxon>Protofrankia</taxon>
    </lineage>
</organism>
<dbReference type="InterPro" id="IPR009152">
    <property type="entry name" value="bc1_cytC-su"/>
</dbReference>
<sequence length="267" mass="27477">MTASTGAARASVRRRRRSSAVVLLVALAATGVLWTAFAPRGTAEDTAATNEAVRAGRALYLQGCSSCHGLQGQGGNQAPSLIGVGSAAVDFQVSTGRMPLAAPGAQAKRKDPIYSQTQIDQLAAYIDSLGGGPRKPVIDEAEWNDADLAHGGELYRANCAQCHQAAGAGAPLTYGKYAPDLSHATPTQIIEAMRTGPESMPLFGPGQVDEADAVAIAKYIRHVSEAPAAGGHGLGKYGPVPEGLLAWLVGIGGLLAVCLWIGARQKV</sequence>
<comment type="subunit">
    <text evidence="17">The cytochrome bc1 complex is composed of a cytochrome b (QcrB), the Rieske iron-sulfur protein (QcrA) and a diheme cytochrome c (QcrC) subunit.</text>
</comment>
<feature type="domain" description="Cytochrome c" evidence="18">
    <location>
        <begin position="51"/>
        <end position="130"/>
    </location>
</feature>
<evidence type="ECO:0000256" key="6">
    <source>
        <dbReference type="ARBA" id="ARBA00022617"/>
    </source>
</evidence>
<keyword evidence="9 17" id="KW-0479">Metal-binding</keyword>
<evidence type="ECO:0000256" key="8">
    <source>
        <dbReference type="ARBA" id="ARBA00022692"/>
    </source>
</evidence>
<keyword evidence="14 17" id="KW-0408">Iron</keyword>
<evidence type="ECO:0000313" key="20">
    <source>
        <dbReference type="Proteomes" id="UP000035425"/>
    </source>
</evidence>
<keyword evidence="4 17" id="KW-0813">Transport</keyword>
<evidence type="ECO:0000256" key="10">
    <source>
        <dbReference type="ARBA" id="ARBA00022737"/>
    </source>
</evidence>
<name>A0ABR5F0M3_9ACTN</name>
<reference evidence="19 20" key="1">
    <citation type="submission" date="2014-12" db="EMBL/GenBank/DDBJ databases">
        <title>Frankia sp. BMG5.1 draft genome.</title>
        <authorList>
            <person name="Gtari M."/>
            <person name="Ghodhbane-Gtari F."/>
            <person name="Nouioui I."/>
            <person name="Ktari A."/>
            <person name="Hezbri K."/>
            <person name="Mimouni W."/>
            <person name="Sbissi I."/>
            <person name="Ayari A."/>
            <person name="Yamanaka T."/>
            <person name="Normand P."/>
            <person name="Tisa L.S."/>
            <person name="Boudabous A."/>
        </authorList>
    </citation>
    <scope>NUCLEOTIDE SEQUENCE [LARGE SCALE GENOMIC DNA]</scope>
    <source>
        <strain evidence="19 20">BMG5.1</strain>
    </source>
</reference>
<evidence type="ECO:0000256" key="16">
    <source>
        <dbReference type="ARBA" id="ARBA00029351"/>
    </source>
</evidence>
<comment type="catalytic activity">
    <reaction evidence="16 17">
        <text>a quinol + 2 Fe(III)-[cytochrome c](out) = a quinone + 2 Fe(II)-[cytochrome c](out) + 2 H(+)(out)</text>
        <dbReference type="Rhea" id="RHEA:11484"/>
        <dbReference type="Rhea" id="RHEA-COMP:10350"/>
        <dbReference type="Rhea" id="RHEA-COMP:14399"/>
        <dbReference type="ChEBI" id="CHEBI:15378"/>
        <dbReference type="ChEBI" id="CHEBI:24646"/>
        <dbReference type="ChEBI" id="CHEBI:29033"/>
        <dbReference type="ChEBI" id="CHEBI:29034"/>
        <dbReference type="ChEBI" id="CHEBI:132124"/>
        <dbReference type="EC" id="7.1.1.8"/>
    </reaction>
</comment>
<keyword evidence="15 17" id="KW-0472">Membrane</keyword>
<dbReference type="PANTHER" id="PTHR33751:SF13">
    <property type="entry name" value="CYTOCHROME BC1 COMPLEX CYTOCHROME C SUBUNIT"/>
    <property type="match status" value="1"/>
</dbReference>
<keyword evidence="11 17" id="KW-1278">Translocase</keyword>
<keyword evidence="5 17" id="KW-1003">Cell membrane</keyword>
<comment type="caution">
    <text evidence="17">Lacks conserved residue(s) required for the propagation of feature annotation.</text>
</comment>
<dbReference type="PROSITE" id="PS51007">
    <property type="entry name" value="CYTC"/>
    <property type="match status" value="2"/>
</dbReference>
<evidence type="ECO:0000313" key="19">
    <source>
        <dbReference type="EMBL" id="KLL10271.1"/>
    </source>
</evidence>
<keyword evidence="7 17" id="KW-0679">Respiratory chain</keyword>
<evidence type="ECO:0000256" key="7">
    <source>
        <dbReference type="ARBA" id="ARBA00022660"/>
    </source>
</evidence>
<dbReference type="RefSeq" id="WP_047224462.1">
    <property type="nucleotide sequence ID" value="NZ_JWIO01000038.1"/>
</dbReference>
<protein>
    <recommendedName>
        <fullName evidence="3 17">Cytochrome bc1 complex cytochrome c subunit</fullName>
        <ecNumber evidence="2 17">7.1.1.8</ecNumber>
    </recommendedName>
</protein>
<evidence type="ECO:0000256" key="3">
    <source>
        <dbReference type="ARBA" id="ARBA00017819"/>
    </source>
</evidence>
<keyword evidence="20" id="KW-1185">Reference proteome</keyword>
<accession>A0ABR5F0M3</accession>
<evidence type="ECO:0000256" key="1">
    <source>
        <dbReference type="ARBA" id="ARBA00004651"/>
    </source>
</evidence>
<keyword evidence="12 17" id="KW-0249">Electron transport</keyword>
<evidence type="ECO:0000256" key="4">
    <source>
        <dbReference type="ARBA" id="ARBA00022448"/>
    </source>
</evidence>
<gene>
    <name evidence="19" type="ORF">FrCorBMG51_19350</name>
</gene>
<dbReference type="EMBL" id="JWIO01000038">
    <property type="protein sequence ID" value="KLL10271.1"/>
    <property type="molecule type" value="Genomic_DNA"/>
</dbReference>
<evidence type="ECO:0000256" key="13">
    <source>
        <dbReference type="ARBA" id="ARBA00022989"/>
    </source>
</evidence>